<dbReference type="Proteomes" id="UP001163324">
    <property type="component" value="Chromosome 8"/>
</dbReference>
<accession>A0ACC0UUC7</accession>
<dbReference type="EMBL" id="CM047947">
    <property type="protein sequence ID" value="KAI9897117.1"/>
    <property type="molecule type" value="Genomic_DNA"/>
</dbReference>
<proteinExistence type="predicted"/>
<protein>
    <submittedName>
        <fullName evidence="1">Uncharacterized protein</fullName>
    </submittedName>
</protein>
<evidence type="ECO:0000313" key="1">
    <source>
        <dbReference type="EMBL" id="KAI9897117.1"/>
    </source>
</evidence>
<reference evidence="1" key="1">
    <citation type="submission" date="2022-10" db="EMBL/GenBank/DDBJ databases">
        <title>Complete Genome of Trichothecium roseum strain YXFP-22015, a Plant Pathogen Isolated from Citrus.</title>
        <authorList>
            <person name="Wang Y."/>
            <person name="Zhu L."/>
        </authorList>
    </citation>
    <scope>NUCLEOTIDE SEQUENCE</scope>
    <source>
        <strain evidence="1">YXFP-22015</strain>
    </source>
</reference>
<evidence type="ECO:0000313" key="2">
    <source>
        <dbReference type="Proteomes" id="UP001163324"/>
    </source>
</evidence>
<name>A0ACC0UUC7_9HYPO</name>
<comment type="caution">
    <text evidence="1">The sequence shown here is derived from an EMBL/GenBank/DDBJ whole genome shotgun (WGS) entry which is preliminary data.</text>
</comment>
<keyword evidence="2" id="KW-1185">Reference proteome</keyword>
<gene>
    <name evidence="1" type="ORF">N3K66_008139</name>
</gene>
<sequence>MSRAANLFRKDRPPVLLQLRSSAGLIVTTASFAVFTDIFLYAVIVPVLPFALSERAGINEEDVQYWVSISLAVYGAALLVASPLWGYFADRPAIYHYFL</sequence>
<organism evidence="1 2">
    <name type="scientific">Trichothecium roseum</name>
    <dbReference type="NCBI Taxonomy" id="47278"/>
    <lineage>
        <taxon>Eukaryota</taxon>
        <taxon>Fungi</taxon>
        <taxon>Dikarya</taxon>
        <taxon>Ascomycota</taxon>
        <taxon>Pezizomycotina</taxon>
        <taxon>Sordariomycetes</taxon>
        <taxon>Hypocreomycetidae</taxon>
        <taxon>Hypocreales</taxon>
        <taxon>Hypocreales incertae sedis</taxon>
        <taxon>Trichothecium</taxon>
    </lineage>
</organism>